<reference evidence="10" key="1">
    <citation type="submission" date="2021-01" db="EMBL/GenBank/DDBJ databases">
        <authorList>
            <person name="Corre E."/>
            <person name="Pelletier E."/>
            <person name="Niang G."/>
            <person name="Scheremetjew M."/>
            <person name="Finn R."/>
            <person name="Kale V."/>
            <person name="Holt S."/>
            <person name="Cochrane G."/>
            <person name="Meng A."/>
            <person name="Brown T."/>
            <person name="Cohen L."/>
        </authorList>
    </citation>
    <scope>NUCLEOTIDE SEQUENCE</scope>
    <source>
        <strain evidence="10">UTEX LB 985</strain>
    </source>
</reference>
<evidence type="ECO:0000256" key="2">
    <source>
        <dbReference type="ARBA" id="ARBA00009295"/>
    </source>
</evidence>
<evidence type="ECO:0000256" key="7">
    <source>
        <dbReference type="ARBA" id="ARBA00023098"/>
    </source>
</evidence>
<dbReference type="PANTHER" id="PTHR11351">
    <property type="entry name" value="ACYL-COA DESATURASE"/>
    <property type="match status" value="1"/>
</dbReference>
<comment type="similarity">
    <text evidence="2">Belongs to the fatty acid desaturase type 1 family.</text>
</comment>
<evidence type="ECO:0000256" key="1">
    <source>
        <dbReference type="ARBA" id="ARBA00004141"/>
    </source>
</evidence>
<dbReference type="InterPro" id="IPR015876">
    <property type="entry name" value="Acyl-CoA_DS"/>
</dbReference>
<evidence type="ECO:0008006" key="11">
    <source>
        <dbReference type="Google" id="ProtNLM"/>
    </source>
</evidence>
<keyword evidence="5 9" id="KW-1133">Transmembrane helix</keyword>
<dbReference type="GO" id="GO:0005506">
    <property type="term" value="F:iron ion binding"/>
    <property type="evidence" value="ECO:0007669"/>
    <property type="project" value="TreeGrafter"/>
</dbReference>
<keyword evidence="3 9" id="KW-0812">Transmembrane</keyword>
<sequence length="354" mass="39387">MGASPAGAARRDPLPWYERGGMGEEVDVLGTINHMVPPIFLALCFLPPVHAALWFTSYFALISYQRQTTWNPKRTYQPWLHIAVPLYVAALPLCAVAESPLLVAALCWPGIVLKNGLMSVCLHRYSAHGAFRCGTWTNAFVCFLGCLANQGGPIWWGSKHRCHHKFCDKERDPHSPLMSGAINAFQFPFLKHNKRVDEEFRPMHCDSFPARLLDTFAFAPVTFELLLAYVLGGPGGLWLSYTTGVLNQAGSLWFNVMNHPPQVLADGAQVCVAYDTTTWLPYDFALELSPNLLFRFFSVIATTVSAITGEAAHEHHHDHTALARRPGIDLPYHLLVRPLQAAGLIWKVRLSSDA</sequence>
<feature type="transmembrane region" description="Helical" evidence="9">
    <location>
        <begin position="82"/>
        <end position="111"/>
    </location>
</feature>
<proteinExistence type="inferred from homology"/>
<dbReference type="PANTHER" id="PTHR11351:SF101">
    <property type="entry name" value="FATTY ACID DESATURASE DOMAIN-CONTAINING PROTEIN"/>
    <property type="match status" value="1"/>
</dbReference>
<evidence type="ECO:0000256" key="5">
    <source>
        <dbReference type="ARBA" id="ARBA00022989"/>
    </source>
</evidence>
<organism evidence="10">
    <name type="scientific">Haptolina brevifila</name>
    <dbReference type="NCBI Taxonomy" id="156173"/>
    <lineage>
        <taxon>Eukaryota</taxon>
        <taxon>Haptista</taxon>
        <taxon>Haptophyta</taxon>
        <taxon>Prymnesiophyceae</taxon>
        <taxon>Prymnesiales</taxon>
        <taxon>Prymnesiaceae</taxon>
        <taxon>Haptolina</taxon>
    </lineage>
</organism>
<accession>A0A7S2CFG0</accession>
<dbReference type="AlphaFoldDB" id="A0A7S2CFG0"/>
<feature type="transmembrane region" description="Helical" evidence="9">
    <location>
        <begin position="39"/>
        <end position="61"/>
    </location>
</feature>
<dbReference type="GO" id="GO:0005789">
    <property type="term" value="C:endoplasmic reticulum membrane"/>
    <property type="evidence" value="ECO:0007669"/>
    <property type="project" value="TreeGrafter"/>
</dbReference>
<keyword evidence="6" id="KW-0560">Oxidoreductase</keyword>
<gene>
    <name evidence="10" type="ORF">CBRE1094_LOCUS8515</name>
</gene>
<evidence type="ECO:0000256" key="9">
    <source>
        <dbReference type="SAM" id="Phobius"/>
    </source>
</evidence>
<comment type="subcellular location">
    <subcellularLocation>
        <location evidence="1">Membrane</location>
        <topology evidence="1">Multi-pass membrane protein</topology>
    </subcellularLocation>
</comment>
<evidence type="ECO:0000256" key="4">
    <source>
        <dbReference type="ARBA" id="ARBA00022832"/>
    </source>
</evidence>
<dbReference type="EMBL" id="HBGU01015841">
    <property type="protein sequence ID" value="CAD9424329.1"/>
    <property type="molecule type" value="Transcribed_RNA"/>
</dbReference>
<dbReference type="GO" id="GO:0006636">
    <property type="term" value="P:unsaturated fatty acid biosynthetic process"/>
    <property type="evidence" value="ECO:0007669"/>
    <property type="project" value="TreeGrafter"/>
</dbReference>
<protein>
    <recommendedName>
        <fullName evidence="11">Fatty acid desaturase domain-containing protein</fullName>
    </recommendedName>
</protein>
<evidence type="ECO:0000313" key="10">
    <source>
        <dbReference type="EMBL" id="CAD9424329.1"/>
    </source>
</evidence>
<evidence type="ECO:0000256" key="6">
    <source>
        <dbReference type="ARBA" id="ARBA00023002"/>
    </source>
</evidence>
<evidence type="ECO:0000256" key="3">
    <source>
        <dbReference type="ARBA" id="ARBA00022692"/>
    </source>
</evidence>
<dbReference type="GO" id="GO:0004768">
    <property type="term" value="F:stearoyl-CoA 9-desaturase activity"/>
    <property type="evidence" value="ECO:0007669"/>
    <property type="project" value="TreeGrafter"/>
</dbReference>
<evidence type="ECO:0000256" key="8">
    <source>
        <dbReference type="ARBA" id="ARBA00023136"/>
    </source>
</evidence>
<keyword evidence="7" id="KW-0443">Lipid metabolism</keyword>
<keyword evidence="4" id="KW-0276">Fatty acid metabolism</keyword>
<name>A0A7S2CFG0_9EUKA</name>
<keyword evidence="8 9" id="KW-0472">Membrane</keyword>